<accession>A0A5J6VLR2</accession>
<name>A0A5J6VLR2_9VIRU</name>
<protein>
    <submittedName>
        <fullName evidence="1">Uncharacterized protein</fullName>
    </submittedName>
</protein>
<reference evidence="1" key="1">
    <citation type="journal article" date="2019" name="Philos. Trans. R. Soc. Lond., B, Biol. Sci.">
        <title>Targeted metagenomic recovery of four divergent viruses reveals shared and distinctive characteristics of giant viruses of marine eukaryotes.</title>
        <authorList>
            <person name="Needham D.M."/>
            <person name="Poirier C."/>
            <person name="Hehenberger E."/>
            <person name="Jimenez V."/>
            <person name="Swalwell J.E."/>
            <person name="Santoro A.E."/>
            <person name="Worden A.Z."/>
        </authorList>
    </citation>
    <scope>NUCLEOTIDE SEQUENCE</scope>
    <source>
        <strain evidence="1">OPacV-421</strain>
    </source>
</reference>
<organism evidence="1">
    <name type="scientific">Megaviridae environmental sample</name>
    <dbReference type="NCBI Taxonomy" id="1737588"/>
    <lineage>
        <taxon>Viruses</taxon>
        <taxon>Varidnaviria</taxon>
        <taxon>Bamfordvirae</taxon>
        <taxon>Nucleocytoviricota</taxon>
        <taxon>Megaviricetes</taxon>
        <taxon>Imitervirales</taxon>
        <taxon>Mimiviridae</taxon>
        <taxon>environmental samples</taxon>
    </lineage>
</organism>
<sequence>MSCRIPMFNTQALANNMYQQYVQQNNNPPVMQNNGIQMGMHYNYQANMRSSMPMYFKHSVGGCSSCKGFKKL</sequence>
<evidence type="ECO:0000313" key="1">
    <source>
        <dbReference type="EMBL" id="QFG74869.1"/>
    </source>
</evidence>
<dbReference type="EMBL" id="MN448295">
    <property type="protein sequence ID" value="QFG74869.1"/>
    <property type="molecule type" value="Genomic_DNA"/>
</dbReference>
<proteinExistence type="predicted"/>